<feature type="transmembrane region" description="Helical" evidence="1">
    <location>
        <begin position="87"/>
        <end position="109"/>
    </location>
</feature>
<organism evidence="2 3">
    <name type="scientific">Klebsiella phage vB_KpM_FBKp24</name>
    <dbReference type="NCBI Taxonomy" id="2801834"/>
    <lineage>
        <taxon>Viruses</taxon>
        <taxon>Duplodnaviria</taxon>
        <taxon>Heunggongvirae</taxon>
        <taxon>Uroviricota</taxon>
        <taxon>Caudoviricetes</taxon>
        <taxon>Chimalliviridae</taxon>
        <taxon>Maaswegvirus</taxon>
        <taxon>Maaswegvirus Kp24</taxon>
    </lineage>
</organism>
<keyword evidence="1" id="KW-1133">Transmembrane helix</keyword>
<evidence type="ECO:0000313" key="3">
    <source>
        <dbReference type="Proteomes" id="UP000596381"/>
    </source>
</evidence>
<protein>
    <submittedName>
        <fullName evidence="2">Uncharacterized protein</fullName>
    </submittedName>
</protein>
<keyword evidence="1" id="KW-0472">Membrane</keyword>
<name>A0A7U0J6V1_9CAUD</name>
<gene>
    <name evidence="2" type="ORF">vBKpMFBKp24_226</name>
</gene>
<evidence type="ECO:0000313" key="2">
    <source>
        <dbReference type="EMBL" id="QQV92276.1"/>
    </source>
</evidence>
<feature type="transmembrane region" description="Helical" evidence="1">
    <location>
        <begin position="28"/>
        <end position="50"/>
    </location>
</feature>
<feature type="transmembrane region" description="Helical" evidence="1">
    <location>
        <begin position="5"/>
        <end position="22"/>
    </location>
</feature>
<keyword evidence="3" id="KW-1185">Reference proteome</keyword>
<evidence type="ECO:0000256" key="1">
    <source>
        <dbReference type="SAM" id="Phobius"/>
    </source>
</evidence>
<accession>A0A7U0J6V1</accession>
<sequence length="116" mass="14247">MKNFFFLLGYLLTFGYYFLWAYHPIVTFWPFNSLWLMSVIYFFWMTYLIAMDKFVLGNKTGNSPSFFWVLYYPGYLIRRRHYQKNTFATMLGVMLNVFTLVMASVWLGFWSYQYFH</sequence>
<dbReference type="EMBL" id="MW394391">
    <property type="protein sequence ID" value="QQV92276.1"/>
    <property type="molecule type" value="Genomic_DNA"/>
</dbReference>
<proteinExistence type="predicted"/>
<keyword evidence="1" id="KW-0812">Transmembrane</keyword>
<reference evidence="2 3" key="1">
    <citation type="submission" date="2020-12" db="EMBL/GenBank/DDBJ databases">
        <title>Genomic characterization of four novel bacteriophages infecting Klebsiella pneumoniae.</title>
        <authorList>
            <person name="Estrada Bonilla B."/>
            <person name="Costa A.R."/>
            <person name="van Rossum T."/>
            <person name="Hagedoorn S."/>
            <person name="Wallinga H."/>
            <person name="Xiao M."/>
            <person name="Song W."/>
            <person name="Haas P.-J."/>
            <person name="Nobrega F.L."/>
            <person name="Brouns S.J.J."/>
        </authorList>
    </citation>
    <scope>NUCLEOTIDE SEQUENCE [LARGE SCALE GENOMIC DNA]</scope>
</reference>
<dbReference type="Proteomes" id="UP000596381">
    <property type="component" value="Segment"/>
</dbReference>